<evidence type="ECO:0000256" key="1">
    <source>
        <dbReference type="SAM" id="MobiDB-lite"/>
    </source>
</evidence>
<reference evidence="3 4" key="1">
    <citation type="submission" date="2023-09" db="EMBL/GenBank/DDBJ databases">
        <title>Complete genome of Streptomyces roseicoloratus T14.</title>
        <authorList>
            <person name="Bashizi T."/>
            <person name="Kim M.-J."/>
            <person name="Lee G."/>
            <person name="Tagele S.B."/>
            <person name="Shin J.-H."/>
        </authorList>
    </citation>
    <scope>NUCLEOTIDE SEQUENCE [LARGE SCALE GENOMIC DNA]</scope>
    <source>
        <strain evidence="3 4">T14</strain>
    </source>
</reference>
<keyword evidence="2" id="KW-0472">Membrane</keyword>
<evidence type="ECO:0000313" key="4">
    <source>
        <dbReference type="Proteomes" id="UP001250858"/>
    </source>
</evidence>
<keyword evidence="2" id="KW-1133">Transmembrane helix</keyword>
<organism evidence="3 4">
    <name type="scientific">Streptomyces roseicoloratus</name>
    <dbReference type="NCBI Taxonomy" id="2508722"/>
    <lineage>
        <taxon>Bacteria</taxon>
        <taxon>Bacillati</taxon>
        <taxon>Actinomycetota</taxon>
        <taxon>Actinomycetes</taxon>
        <taxon>Kitasatosporales</taxon>
        <taxon>Streptomycetaceae</taxon>
        <taxon>Streptomyces</taxon>
    </lineage>
</organism>
<feature type="compositionally biased region" description="Low complexity" evidence="1">
    <location>
        <begin position="73"/>
        <end position="91"/>
    </location>
</feature>
<evidence type="ECO:0000313" key="3">
    <source>
        <dbReference type="EMBL" id="WMX44633.1"/>
    </source>
</evidence>
<keyword evidence="2" id="KW-0812">Transmembrane</keyword>
<gene>
    <name evidence="3" type="ORF">RGF97_06820</name>
</gene>
<proteinExistence type="predicted"/>
<keyword evidence="4" id="KW-1185">Reference proteome</keyword>
<name>A0ABY9RS95_9ACTN</name>
<dbReference type="RefSeq" id="WP_246094915.1">
    <property type="nucleotide sequence ID" value="NZ_CP133762.1"/>
</dbReference>
<accession>A0ABY9RS95</accession>
<feature type="region of interest" description="Disordered" evidence="1">
    <location>
        <begin position="70"/>
        <end position="91"/>
    </location>
</feature>
<feature type="transmembrane region" description="Helical" evidence="2">
    <location>
        <begin position="45"/>
        <end position="66"/>
    </location>
</feature>
<feature type="transmembrane region" description="Helical" evidence="2">
    <location>
        <begin position="15"/>
        <end position="33"/>
    </location>
</feature>
<dbReference type="Proteomes" id="UP001250858">
    <property type="component" value="Chromosome"/>
</dbReference>
<evidence type="ECO:0000256" key="2">
    <source>
        <dbReference type="SAM" id="Phobius"/>
    </source>
</evidence>
<dbReference type="EMBL" id="CP133762">
    <property type="protein sequence ID" value="WMX44633.1"/>
    <property type="molecule type" value="Genomic_DNA"/>
</dbReference>
<sequence>MPSAPSPPSPDDTRVLVTINALPLAVGILLSCSTRLGETSVYGRLTLAMGWALTQLVVLVGGTWWYESRAVSSREPAPTTTAPSRTAGGAR</sequence>
<protein>
    <submittedName>
        <fullName evidence="3">Uncharacterized protein</fullName>
    </submittedName>
</protein>